<dbReference type="Proteomes" id="UP001596099">
    <property type="component" value="Unassembled WGS sequence"/>
</dbReference>
<dbReference type="EMBL" id="JBHSQH010000009">
    <property type="protein sequence ID" value="MFC5973916.1"/>
    <property type="molecule type" value="Genomic_DNA"/>
</dbReference>
<dbReference type="AlphaFoldDB" id="A0ABD5RTK3"/>
<accession>A0ABD5RTK3</accession>
<reference evidence="1 2" key="1">
    <citation type="journal article" date="2019" name="Int. J. Syst. Evol. Microbiol.">
        <title>The Global Catalogue of Microorganisms (GCM) 10K type strain sequencing project: providing services to taxonomists for standard genome sequencing and annotation.</title>
        <authorList>
            <consortium name="The Broad Institute Genomics Platform"/>
            <consortium name="The Broad Institute Genome Sequencing Center for Infectious Disease"/>
            <person name="Wu L."/>
            <person name="Ma J."/>
        </authorList>
    </citation>
    <scope>NUCLEOTIDE SEQUENCE [LARGE SCALE GENOMIC DNA]</scope>
    <source>
        <strain evidence="1 2">CGMCC 1.12543</strain>
    </source>
</reference>
<proteinExistence type="predicted"/>
<keyword evidence="2" id="KW-1185">Reference proteome</keyword>
<evidence type="ECO:0000313" key="1">
    <source>
        <dbReference type="EMBL" id="MFC5973916.1"/>
    </source>
</evidence>
<evidence type="ECO:0000313" key="2">
    <source>
        <dbReference type="Proteomes" id="UP001596099"/>
    </source>
</evidence>
<name>A0ABD5RTK3_9EURY</name>
<evidence type="ECO:0008006" key="3">
    <source>
        <dbReference type="Google" id="ProtNLM"/>
    </source>
</evidence>
<protein>
    <recommendedName>
        <fullName evidence="3">Lipoprotein</fullName>
    </recommendedName>
</protein>
<gene>
    <name evidence="1" type="ORF">ACFPYI_21540</name>
</gene>
<comment type="caution">
    <text evidence="1">The sequence shown here is derived from an EMBL/GenBank/DDBJ whole genome shotgun (WGS) entry which is preliminary data.</text>
</comment>
<sequence length="176" mass="18829">MKRRALLALSGAALSSLAGCSDAIPFGSDGAADATTVEQPGCSSYKVDQIVKPSEETLGVNYEVSGELSGDTDSWEETISLQNTGRSPVVLTGDGVLFETARKYTFSEFTLIPSAEVTFITFGDPSASTATSCPKYDYVRRIDLEEPLLQDQTARVAFLELDGGHLFDTEIELPSS</sequence>
<dbReference type="PROSITE" id="PS51257">
    <property type="entry name" value="PROKAR_LIPOPROTEIN"/>
    <property type="match status" value="1"/>
</dbReference>
<organism evidence="1 2">
    <name type="scientific">Halomarina salina</name>
    <dbReference type="NCBI Taxonomy" id="1872699"/>
    <lineage>
        <taxon>Archaea</taxon>
        <taxon>Methanobacteriati</taxon>
        <taxon>Methanobacteriota</taxon>
        <taxon>Stenosarchaea group</taxon>
        <taxon>Halobacteria</taxon>
        <taxon>Halobacteriales</taxon>
        <taxon>Natronomonadaceae</taxon>
        <taxon>Halomarina</taxon>
    </lineage>
</organism>
<dbReference type="RefSeq" id="WP_247421134.1">
    <property type="nucleotide sequence ID" value="NZ_JALLGW010000004.1"/>
</dbReference>